<dbReference type="InterPro" id="IPR036388">
    <property type="entry name" value="WH-like_DNA-bd_sf"/>
</dbReference>
<accession>A0A0U2W2W6</accession>
<dbReference type="Proteomes" id="UP000060043">
    <property type="component" value="Chromosome"/>
</dbReference>
<dbReference type="InterPro" id="IPR011991">
    <property type="entry name" value="ArsR-like_HTH"/>
</dbReference>
<organism evidence="3 4">
    <name type="scientific">Sulfolobus acidocaldarius</name>
    <dbReference type="NCBI Taxonomy" id="2285"/>
    <lineage>
        <taxon>Archaea</taxon>
        <taxon>Thermoproteota</taxon>
        <taxon>Thermoprotei</taxon>
        <taxon>Sulfolobales</taxon>
        <taxon>Sulfolobaceae</taxon>
        <taxon>Sulfolobus</taxon>
    </lineage>
</organism>
<evidence type="ECO:0000313" key="5">
    <source>
        <dbReference type="Proteomes" id="UP000065473"/>
    </source>
</evidence>
<dbReference type="SUPFAM" id="SSF46785">
    <property type="entry name" value="Winged helix' DNA-binding domain"/>
    <property type="match status" value="1"/>
</dbReference>
<protein>
    <submittedName>
        <fullName evidence="3">ArsR family transcriptional regulator</fullName>
    </submittedName>
</protein>
<dbReference type="CDD" id="cd00090">
    <property type="entry name" value="HTH_ARSR"/>
    <property type="match status" value="1"/>
</dbReference>
<evidence type="ECO:0000313" key="4">
    <source>
        <dbReference type="Proteomes" id="UP000060043"/>
    </source>
</evidence>
<dbReference type="InterPro" id="IPR001845">
    <property type="entry name" value="HTH_ArsR_DNA-bd_dom"/>
</dbReference>
<sequence>MSDDLKKIIELLNNPVLSNSSRLGILISLYILGKTTFAELQKSTEIPKSSLHMHLQILEENGLVTVKKIPTLSGPRTIVQITEKGVEEIKKYINVIRDIKI</sequence>
<dbReference type="EMBL" id="CP013694">
    <property type="protein sequence ID" value="ALU28694.1"/>
    <property type="molecule type" value="Genomic_DNA"/>
</dbReference>
<dbReference type="PANTHER" id="PTHR37318">
    <property type="entry name" value="BSL7504 PROTEIN"/>
    <property type="match status" value="1"/>
</dbReference>
<dbReference type="PANTHER" id="PTHR37318:SF1">
    <property type="entry name" value="BSL7504 PROTEIN"/>
    <property type="match status" value="1"/>
</dbReference>
<dbReference type="AlphaFoldDB" id="A0A0U2W2W6"/>
<gene>
    <name evidence="2" type="ORF">ATY89_01130</name>
    <name evidence="3" type="ORF">ATZ20_04165</name>
</gene>
<evidence type="ECO:0000313" key="2">
    <source>
        <dbReference type="EMBL" id="ALU28694.1"/>
    </source>
</evidence>
<feature type="domain" description="HTH arsR-type" evidence="1">
    <location>
        <begin position="10"/>
        <end position="98"/>
    </location>
</feature>
<dbReference type="InterPro" id="IPR027395">
    <property type="entry name" value="WH_DNA-bd_dom"/>
</dbReference>
<proteinExistence type="predicted"/>
<name>A0A0U2W2W6_9CREN</name>
<dbReference type="GO" id="GO:0003700">
    <property type="term" value="F:DNA-binding transcription factor activity"/>
    <property type="evidence" value="ECO:0007669"/>
    <property type="project" value="InterPro"/>
</dbReference>
<evidence type="ECO:0000313" key="3">
    <source>
        <dbReference type="EMBL" id="ALU31412.1"/>
    </source>
</evidence>
<evidence type="ECO:0000259" key="1">
    <source>
        <dbReference type="SMART" id="SM00418"/>
    </source>
</evidence>
<dbReference type="OMA" id="RMFIRIT"/>
<dbReference type="EMBL" id="CP013695">
    <property type="protein sequence ID" value="ALU31412.1"/>
    <property type="molecule type" value="Genomic_DNA"/>
</dbReference>
<dbReference type="Proteomes" id="UP000065473">
    <property type="component" value="Chromosome"/>
</dbReference>
<reference evidence="4 5" key="1">
    <citation type="submission" date="2015-12" db="EMBL/GenBank/DDBJ databases">
        <title>A stable core within a dynamic pangenome in Sulfolobus acidocaldarius.</title>
        <authorList>
            <person name="Anderson R."/>
            <person name="Kouris A."/>
            <person name="Seward C."/>
            <person name="Campbell K."/>
            <person name="Whitaker R."/>
        </authorList>
    </citation>
    <scope>NUCLEOTIDE SEQUENCE [LARGE SCALE GENOMIC DNA]</scope>
    <source>
        <strain evidence="2 5">GG12-C01-09</strain>
        <strain evidence="3 4">NG05B_CO5_07</strain>
    </source>
</reference>
<dbReference type="GeneID" id="14551578"/>
<dbReference type="InterPro" id="IPR036390">
    <property type="entry name" value="WH_DNA-bd_sf"/>
</dbReference>
<dbReference type="Pfam" id="PF13601">
    <property type="entry name" value="HTH_34"/>
    <property type="match status" value="1"/>
</dbReference>
<dbReference type="RefSeq" id="WP_011277927.1">
    <property type="nucleotide sequence ID" value="NZ_BHWZ01000002.1"/>
</dbReference>
<dbReference type="SMART" id="SM00418">
    <property type="entry name" value="HTH_ARSR"/>
    <property type="match status" value="1"/>
</dbReference>
<dbReference type="Gene3D" id="1.10.10.10">
    <property type="entry name" value="Winged helix-like DNA-binding domain superfamily/Winged helix DNA-binding domain"/>
    <property type="match status" value="1"/>
</dbReference>
<dbReference type="OrthoDB" id="41119at2157"/>